<accession>A0A917A212</accession>
<name>A0A917A212_9SPHN</name>
<dbReference type="Proteomes" id="UP000635071">
    <property type="component" value="Unassembled WGS sequence"/>
</dbReference>
<dbReference type="AlphaFoldDB" id="A0A917A212"/>
<reference evidence="1" key="2">
    <citation type="submission" date="2020-09" db="EMBL/GenBank/DDBJ databases">
        <authorList>
            <person name="Sun Q."/>
            <person name="Zhou Y."/>
        </authorList>
    </citation>
    <scope>NUCLEOTIDE SEQUENCE</scope>
    <source>
        <strain evidence="1">CGMCC 1.15519</strain>
    </source>
</reference>
<sequence>MCNLYRLKSSAAEVAALFDVSAVITQFNTPEESYPGTQGLVVREQADWSRSHGKLLHKEATLGHIAEMQINCHEDTI</sequence>
<proteinExistence type="predicted"/>
<keyword evidence="2" id="KW-1185">Reference proteome</keyword>
<organism evidence="1 2">
    <name type="scientific">Sandarakinorhabdus glacialis</name>
    <dbReference type="NCBI Taxonomy" id="1614636"/>
    <lineage>
        <taxon>Bacteria</taxon>
        <taxon>Pseudomonadati</taxon>
        <taxon>Pseudomonadota</taxon>
        <taxon>Alphaproteobacteria</taxon>
        <taxon>Sphingomonadales</taxon>
        <taxon>Sphingosinicellaceae</taxon>
        <taxon>Sandarakinorhabdus</taxon>
    </lineage>
</organism>
<evidence type="ECO:0000313" key="1">
    <source>
        <dbReference type="EMBL" id="GGE21627.1"/>
    </source>
</evidence>
<dbReference type="EMBL" id="BMJM01000017">
    <property type="protein sequence ID" value="GGE21627.1"/>
    <property type="molecule type" value="Genomic_DNA"/>
</dbReference>
<comment type="caution">
    <text evidence="1">The sequence shown here is derived from an EMBL/GenBank/DDBJ whole genome shotgun (WGS) entry which is preliminary data.</text>
</comment>
<reference evidence="1" key="1">
    <citation type="journal article" date="2014" name="Int. J. Syst. Evol. Microbiol.">
        <title>Complete genome sequence of Corynebacterium casei LMG S-19264T (=DSM 44701T), isolated from a smear-ripened cheese.</title>
        <authorList>
            <consortium name="US DOE Joint Genome Institute (JGI-PGF)"/>
            <person name="Walter F."/>
            <person name="Albersmeier A."/>
            <person name="Kalinowski J."/>
            <person name="Ruckert C."/>
        </authorList>
    </citation>
    <scope>NUCLEOTIDE SEQUENCE</scope>
    <source>
        <strain evidence="1">CGMCC 1.15519</strain>
    </source>
</reference>
<evidence type="ECO:0008006" key="3">
    <source>
        <dbReference type="Google" id="ProtNLM"/>
    </source>
</evidence>
<evidence type="ECO:0000313" key="2">
    <source>
        <dbReference type="Proteomes" id="UP000635071"/>
    </source>
</evidence>
<gene>
    <name evidence="1" type="ORF">GCM10011529_30340</name>
</gene>
<protein>
    <recommendedName>
        <fullName evidence="3">SOS response-associated peptidase</fullName>
    </recommendedName>
</protein>